<evidence type="ECO:0000256" key="1">
    <source>
        <dbReference type="SAM" id="Phobius"/>
    </source>
</evidence>
<organism evidence="4 5">
    <name type="scientific">Methylocystis heyeri</name>
    <dbReference type="NCBI Taxonomy" id="391905"/>
    <lineage>
        <taxon>Bacteria</taxon>
        <taxon>Pseudomonadati</taxon>
        <taxon>Pseudomonadota</taxon>
        <taxon>Alphaproteobacteria</taxon>
        <taxon>Hyphomicrobiales</taxon>
        <taxon>Methylocystaceae</taxon>
        <taxon>Methylocystis</taxon>
    </lineage>
</organism>
<dbReference type="GO" id="GO:0009103">
    <property type="term" value="P:lipopolysaccharide biosynthetic process"/>
    <property type="evidence" value="ECO:0007669"/>
    <property type="project" value="TreeGrafter"/>
</dbReference>
<name>A0A6B8KEX9_9HYPH</name>
<keyword evidence="1" id="KW-1133">Transmembrane helix</keyword>
<proteinExistence type="predicted"/>
<feature type="transmembrane region" description="Helical" evidence="1">
    <location>
        <begin position="104"/>
        <end position="122"/>
    </location>
</feature>
<feature type="transmembrane region" description="Helical" evidence="1">
    <location>
        <begin position="314"/>
        <end position="330"/>
    </location>
</feature>
<dbReference type="InterPro" id="IPR043968">
    <property type="entry name" value="SGNH"/>
</dbReference>
<dbReference type="OrthoDB" id="9796461at2"/>
<evidence type="ECO:0000259" key="2">
    <source>
        <dbReference type="Pfam" id="PF01757"/>
    </source>
</evidence>
<keyword evidence="4" id="KW-0808">Transferase</keyword>
<dbReference type="GO" id="GO:0016020">
    <property type="term" value="C:membrane"/>
    <property type="evidence" value="ECO:0007669"/>
    <property type="project" value="TreeGrafter"/>
</dbReference>
<feature type="transmembrane region" description="Helical" evidence="1">
    <location>
        <begin position="37"/>
        <end position="57"/>
    </location>
</feature>
<feature type="transmembrane region" description="Helical" evidence="1">
    <location>
        <begin position="350"/>
        <end position="368"/>
    </location>
</feature>
<evidence type="ECO:0000259" key="3">
    <source>
        <dbReference type="Pfam" id="PF19040"/>
    </source>
</evidence>
<feature type="transmembrane region" description="Helical" evidence="1">
    <location>
        <begin position="247"/>
        <end position="266"/>
    </location>
</feature>
<gene>
    <name evidence="4" type="ORF">H2LOC_004080</name>
</gene>
<dbReference type="Pfam" id="PF19040">
    <property type="entry name" value="SGNH"/>
    <property type="match status" value="1"/>
</dbReference>
<feature type="transmembrane region" description="Helical" evidence="1">
    <location>
        <begin position="12"/>
        <end position="31"/>
    </location>
</feature>
<evidence type="ECO:0000313" key="4">
    <source>
        <dbReference type="EMBL" id="QGM44930.1"/>
    </source>
</evidence>
<evidence type="ECO:0000313" key="5">
    <source>
        <dbReference type="Proteomes" id="UP000309061"/>
    </source>
</evidence>
<dbReference type="InterPro" id="IPR050879">
    <property type="entry name" value="Acyltransferase_3"/>
</dbReference>
<protein>
    <submittedName>
        <fullName evidence="4">Acyltransferase family protein</fullName>
    </submittedName>
</protein>
<dbReference type="Proteomes" id="UP000309061">
    <property type="component" value="Chromosome"/>
</dbReference>
<dbReference type="GO" id="GO:0016747">
    <property type="term" value="F:acyltransferase activity, transferring groups other than amino-acyl groups"/>
    <property type="evidence" value="ECO:0007669"/>
    <property type="project" value="InterPro"/>
</dbReference>
<keyword evidence="4" id="KW-0012">Acyltransferase</keyword>
<keyword evidence="5" id="KW-1185">Reference proteome</keyword>
<accession>A0A6B8KEX9</accession>
<keyword evidence="1" id="KW-0472">Membrane</keyword>
<feature type="domain" description="SGNH" evidence="3">
    <location>
        <begin position="402"/>
        <end position="632"/>
    </location>
</feature>
<dbReference type="AlphaFoldDB" id="A0A6B8KEX9"/>
<feature type="domain" description="Acyltransferase 3" evidence="2">
    <location>
        <begin position="12"/>
        <end position="330"/>
    </location>
</feature>
<dbReference type="PANTHER" id="PTHR23028:SF53">
    <property type="entry name" value="ACYL_TRANSF_3 DOMAIN-CONTAINING PROTEIN"/>
    <property type="match status" value="1"/>
</dbReference>
<feature type="transmembrane region" description="Helical" evidence="1">
    <location>
        <begin position="273"/>
        <end position="294"/>
    </location>
</feature>
<reference evidence="4 5" key="1">
    <citation type="submission" date="2019-11" db="EMBL/GenBank/DDBJ databases">
        <title>The genome sequence of Methylocystis heyeri.</title>
        <authorList>
            <person name="Oshkin I.Y."/>
            <person name="Miroshnikov K."/>
            <person name="Dedysh S.N."/>
        </authorList>
    </citation>
    <scope>NUCLEOTIDE SEQUENCE [LARGE SCALE GENOMIC DNA]</scope>
    <source>
        <strain evidence="4 5">H2</strain>
    </source>
</reference>
<dbReference type="KEGG" id="mhey:H2LOC_004080"/>
<dbReference type="InterPro" id="IPR002656">
    <property type="entry name" value="Acyl_transf_3_dom"/>
</dbReference>
<dbReference type="Pfam" id="PF01757">
    <property type="entry name" value="Acyl_transf_3"/>
    <property type="match status" value="1"/>
</dbReference>
<feature type="transmembrane region" description="Helical" evidence="1">
    <location>
        <begin position="225"/>
        <end position="241"/>
    </location>
</feature>
<dbReference type="EMBL" id="CP046052">
    <property type="protein sequence ID" value="QGM44930.1"/>
    <property type="molecule type" value="Genomic_DNA"/>
</dbReference>
<dbReference type="PANTHER" id="PTHR23028">
    <property type="entry name" value="ACETYLTRANSFERASE"/>
    <property type="match status" value="1"/>
</dbReference>
<keyword evidence="1" id="KW-0812">Transmembrane</keyword>
<sequence>MLSNSQLKNRPEINGLRALAVLAVILFHAGFSPFRGGYVGVDVFFVISGYLITSIIVKDVEAGSFSFWDFYERRARRILPALFLVILCCIPFARLWMMPMELKAFSASVVWVCLFVSNILFWRQSGYFDEAAELKPLLHTWSLAVEEQFYIVFPVAVLFMWRFGRNRVKLSIAIVAVASLALSEYMSRSHPSVDFFWLPTRTWELMAGALCSFVTPKAGAIRDNFLSGVGLAAIATSVLIFNKTTPVPSLITLLPVLGTSLIILFAREETFICSMLSSGPLVAVGLMSYSAYLWHQPLFAFARLRSLKEPSPQLMILLSCMSIMLAYLSWRFVETPLRRKGAMPLPSGKIAFSALGLSAVLLVTLSWWSSNNIAFPKGLEALQDRIRVNYGLSEDCEGDMNGSRNCRTSEAPEVLLWGDSFSMHLADGIRASAAEVSLIQLTQSVCGPFIGIAPTSASYPVAWAKKCMAFNDHVIEFIKHTKSLKYVIMSSPFSQFVDDDSYVVVRDGSVVLGKEVALESFRSTLDTLMKLGVTPVVFAPPPSPGFNAGMCLVKANIYEAPPQTCSFTLVEAIERQRSVRDFLHEISKNYKVVWLDEAMCRGGDCFASRSNTFIYRDSAHLSHEGSALLGTEMNFYGLLASAAGNRMAE</sequence>
<feature type="transmembrane region" description="Helical" evidence="1">
    <location>
        <begin position="78"/>
        <end position="98"/>
    </location>
</feature>